<dbReference type="EMBL" id="BRLF01000011">
    <property type="protein sequence ID" value="GKX48878.1"/>
    <property type="molecule type" value="Genomic_DNA"/>
</dbReference>
<proteinExistence type="predicted"/>
<dbReference type="AlphaFoldDB" id="A0AAI9L4V2"/>
<sequence length="433" mass="48403">MKTVRSVKVKKEQLSTVMPEGRYGWVAGLKWVPETAISRRRFSLFSAHPGTHRIALGKKGARVSGYARTTKQHQRRSLYSLAAAFCLFAGDNSYGIYPIDETRWVFLASQNGQPAVMGDVVGTLDEALAAQALFLSFNDAPDGGWAVVAEPDFPLDLLSLAKSLSLIQRKQTRLVKLTSLTTLAVVLLALTLGSAGAWFWQYTIEQAEQEAVALAALRAEQAKVRQKIQSLQTLPHPWATMLPAPYFLSRCYFVRKPLPVSIAGWRLTTGECIRDGMRLRYEARPGSTISDFDRRSQQLLGQNAVFNFLEGGKTGLVFIPFITDNDPTPWRDEAVPLPGVQLMRFLSHFQRRNIDVPLSEVVPPARAPGASTNEPVQEQDWHEYLFTVNSRLAPEWILTDFDDTGIRLDSITFSLSAEGQFDYQIKGHIYAQK</sequence>
<comment type="caution">
    <text evidence="3">The sequence shown here is derived from an EMBL/GenBank/DDBJ whole genome shotgun (WGS) entry which is preliminary data.</text>
</comment>
<dbReference type="Proteomes" id="UP001058167">
    <property type="component" value="Unassembled WGS sequence"/>
</dbReference>
<name>A0AAI9L4V2_PECCC</name>
<evidence type="ECO:0000313" key="4">
    <source>
        <dbReference type="Proteomes" id="UP001058167"/>
    </source>
</evidence>
<protein>
    <submittedName>
        <fullName evidence="3">Pilus biosynthesis protein</fullName>
    </submittedName>
</protein>
<reference evidence="3" key="2">
    <citation type="submission" date="2023-02" db="EMBL/GenBank/DDBJ databases">
        <title>Pectobacterium carotovorum subsp. carotovorum NBRC 12380.</title>
        <authorList>
            <person name="Ichikawa N."/>
            <person name="Sato H."/>
            <person name="Tonouchi N."/>
        </authorList>
    </citation>
    <scope>NUCLEOTIDE SEQUENCE</scope>
    <source>
        <strain evidence="3">NBRC 12380</strain>
    </source>
</reference>
<keyword evidence="1" id="KW-0812">Transmembrane</keyword>
<dbReference type="Pfam" id="PF06864">
    <property type="entry name" value="PAP_PilO"/>
    <property type="match status" value="1"/>
</dbReference>
<keyword evidence="4" id="KW-1185">Reference proteome</keyword>
<evidence type="ECO:0000313" key="3">
    <source>
        <dbReference type="EMBL" id="GLV71445.1"/>
    </source>
</evidence>
<dbReference type="Proteomes" id="UP001165145">
    <property type="component" value="Unassembled WGS sequence"/>
</dbReference>
<dbReference type="InterPro" id="IPR009663">
    <property type="entry name" value="PAP_PilO"/>
</dbReference>
<reference evidence="2" key="1">
    <citation type="submission" date="2022-06" db="EMBL/GenBank/DDBJ databases">
        <title>Draft genome sequences of Pectobacterium carotovorum subsp. carotovorum str. NBRC12380.</title>
        <authorList>
            <person name="Wakabayashi Y."/>
            <person name="Kojima K."/>
        </authorList>
    </citation>
    <scope>NUCLEOTIDE SEQUENCE</scope>
    <source>
        <strain evidence="2">NBRC 12380</strain>
    </source>
</reference>
<keyword evidence="1" id="KW-1133">Transmembrane helix</keyword>
<organism evidence="3 5">
    <name type="scientific">Pectobacterium carotovorum subsp. carotovorum</name>
    <name type="common">Erwinia carotovora subsp. carotovora</name>
    <dbReference type="NCBI Taxonomy" id="555"/>
    <lineage>
        <taxon>Bacteria</taxon>
        <taxon>Pseudomonadati</taxon>
        <taxon>Pseudomonadota</taxon>
        <taxon>Gammaproteobacteria</taxon>
        <taxon>Enterobacterales</taxon>
        <taxon>Pectobacteriaceae</taxon>
        <taxon>Pectobacterium</taxon>
    </lineage>
</organism>
<dbReference type="RefSeq" id="WP_261867670.1">
    <property type="nucleotide sequence ID" value="NZ_BRLF01000011.1"/>
</dbReference>
<accession>A0AAI9L4V2</accession>
<dbReference type="EMBL" id="BSRL01000011">
    <property type="protein sequence ID" value="GLV71445.1"/>
    <property type="molecule type" value="Genomic_DNA"/>
</dbReference>
<gene>
    <name evidence="3" type="ORF">Pcaca03_38890</name>
    <name evidence="2" type="ORF">SOASR016_36300</name>
</gene>
<evidence type="ECO:0000313" key="2">
    <source>
        <dbReference type="EMBL" id="GKX48878.1"/>
    </source>
</evidence>
<feature type="transmembrane region" description="Helical" evidence="1">
    <location>
        <begin position="177"/>
        <end position="200"/>
    </location>
</feature>
<evidence type="ECO:0000313" key="5">
    <source>
        <dbReference type="Proteomes" id="UP001165145"/>
    </source>
</evidence>
<evidence type="ECO:0000256" key="1">
    <source>
        <dbReference type="SAM" id="Phobius"/>
    </source>
</evidence>
<keyword evidence="1" id="KW-0472">Membrane</keyword>